<accession>A0ABP0IF59</accession>
<dbReference type="InterPro" id="IPR002347">
    <property type="entry name" value="SDR_fam"/>
</dbReference>
<dbReference type="InterPro" id="IPR036291">
    <property type="entry name" value="NAD(P)-bd_dom_sf"/>
</dbReference>
<name>A0ABP0IF59_9DINO</name>
<keyword evidence="2" id="KW-0521">NADP</keyword>
<evidence type="ECO:0008006" key="6">
    <source>
        <dbReference type="Google" id="ProtNLM"/>
    </source>
</evidence>
<evidence type="ECO:0000256" key="1">
    <source>
        <dbReference type="ARBA" id="ARBA00006484"/>
    </source>
</evidence>
<dbReference type="Proteomes" id="UP001642484">
    <property type="component" value="Unassembled WGS sequence"/>
</dbReference>
<organism evidence="4 5">
    <name type="scientific">Durusdinium trenchii</name>
    <dbReference type="NCBI Taxonomy" id="1381693"/>
    <lineage>
        <taxon>Eukaryota</taxon>
        <taxon>Sar</taxon>
        <taxon>Alveolata</taxon>
        <taxon>Dinophyceae</taxon>
        <taxon>Suessiales</taxon>
        <taxon>Symbiodiniaceae</taxon>
        <taxon>Durusdinium</taxon>
    </lineage>
</organism>
<dbReference type="Gene3D" id="3.40.50.720">
    <property type="entry name" value="NAD(P)-binding Rossmann-like Domain"/>
    <property type="match status" value="1"/>
</dbReference>
<keyword evidence="5" id="KW-1185">Reference proteome</keyword>
<keyword evidence="3" id="KW-0560">Oxidoreductase</keyword>
<dbReference type="EMBL" id="CAXAMN010002514">
    <property type="protein sequence ID" value="CAK8999979.1"/>
    <property type="molecule type" value="Genomic_DNA"/>
</dbReference>
<dbReference type="PRINTS" id="PR00081">
    <property type="entry name" value="GDHRDH"/>
</dbReference>
<reference evidence="4 5" key="1">
    <citation type="submission" date="2024-02" db="EMBL/GenBank/DDBJ databases">
        <authorList>
            <person name="Chen Y."/>
            <person name="Shah S."/>
            <person name="Dougan E. K."/>
            <person name="Thang M."/>
            <person name="Chan C."/>
        </authorList>
    </citation>
    <scope>NUCLEOTIDE SEQUENCE [LARGE SCALE GENOMIC DNA]</scope>
</reference>
<sequence length="282" mass="29599">MSQRILVTGGNTGIGFALCKQLTYDHGCHVYLGARSVEKGTAAVKAIMDGLPGSCKGKCELVQLDTSSDASVASAVAAVKGSLDAEGSKGSQLYAIVNNAATGVSHGVGPDEILNTNVCGPKRVVEGFLPLLEKFGRIVNVGSGAGPMYVAKCSPEVRKTLCSSEVTWEQILEHMKSGLGSAADSMGGYGLSKALLQCYTMLLARQHPELLVSCCDPGFIDTAMTKGLGASKSPEQGTVSVRHCLFQKLDGNGWHYGPDGVRSPLHFLRHRGEPAYNGEPVD</sequence>
<dbReference type="PANTHER" id="PTHR43490:SF99">
    <property type="entry name" value="SHORT-CHAIN DEHYDROGENASE_REDUCTASE"/>
    <property type="match status" value="1"/>
</dbReference>
<dbReference type="PANTHER" id="PTHR43490">
    <property type="entry name" value="(+)-NEOMENTHOL DEHYDROGENASE"/>
    <property type="match status" value="1"/>
</dbReference>
<evidence type="ECO:0000313" key="5">
    <source>
        <dbReference type="Proteomes" id="UP001642484"/>
    </source>
</evidence>
<evidence type="ECO:0000313" key="4">
    <source>
        <dbReference type="EMBL" id="CAK8999979.1"/>
    </source>
</evidence>
<protein>
    <recommendedName>
        <fullName evidence="6">NAD(P)-binding protein</fullName>
    </recommendedName>
</protein>
<comment type="similarity">
    <text evidence="1">Belongs to the short-chain dehydrogenases/reductases (SDR) family.</text>
</comment>
<gene>
    <name evidence="4" type="ORF">CCMP2556_LOCUS5878</name>
</gene>
<comment type="caution">
    <text evidence="4">The sequence shown here is derived from an EMBL/GenBank/DDBJ whole genome shotgun (WGS) entry which is preliminary data.</text>
</comment>
<dbReference type="SUPFAM" id="SSF51735">
    <property type="entry name" value="NAD(P)-binding Rossmann-fold domains"/>
    <property type="match status" value="1"/>
</dbReference>
<evidence type="ECO:0000256" key="3">
    <source>
        <dbReference type="ARBA" id="ARBA00023002"/>
    </source>
</evidence>
<dbReference type="Pfam" id="PF00106">
    <property type="entry name" value="adh_short"/>
    <property type="match status" value="1"/>
</dbReference>
<evidence type="ECO:0000256" key="2">
    <source>
        <dbReference type="ARBA" id="ARBA00022857"/>
    </source>
</evidence>
<proteinExistence type="inferred from homology"/>